<protein>
    <submittedName>
        <fullName evidence="7">TetR family transcriptional regulator</fullName>
    </submittedName>
</protein>
<dbReference type="PANTHER" id="PTHR30055:SF234">
    <property type="entry name" value="HTH-TYPE TRANSCRIPTIONAL REGULATOR BETI"/>
    <property type="match status" value="1"/>
</dbReference>
<dbReference type="EMBL" id="BRXE01000011">
    <property type="protein sequence ID" value="GLB82393.1"/>
    <property type="molecule type" value="Genomic_DNA"/>
</dbReference>
<dbReference type="Pfam" id="PF00440">
    <property type="entry name" value="TetR_N"/>
    <property type="match status" value="1"/>
</dbReference>
<dbReference type="Gene3D" id="1.10.357.10">
    <property type="entry name" value="Tetracycline Repressor, domain 2"/>
    <property type="match status" value="1"/>
</dbReference>
<dbReference type="GO" id="GO:0003700">
    <property type="term" value="F:DNA-binding transcription factor activity"/>
    <property type="evidence" value="ECO:0007669"/>
    <property type="project" value="TreeGrafter"/>
</dbReference>
<organism evidence="7 8">
    <name type="scientific">Mycobacterium kiyosense</name>
    <dbReference type="NCBI Taxonomy" id="2871094"/>
    <lineage>
        <taxon>Bacteria</taxon>
        <taxon>Bacillati</taxon>
        <taxon>Actinomycetota</taxon>
        <taxon>Actinomycetes</taxon>
        <taxon>Mycobacteriales</taxon>
        <taxon>Mycobacteriaceae</taxon>
        <taxon>Mycobacterium</taxon>
    </lineage>
</organism>
<comment type="caution">
    <text evidence="7">The sequence shown here is derived from an EMBL/GenBank/DDBJ whole genome shotgun (WGS) entry which is preliminary data.</text>
</comment>
<dbReference type="Proteomes" id="UP001064782">
    <property type="component" value="Unassembled WGS sequence"/>
</dbReference>
<keyword evidence="3" id="KW-0804">Transcription</keyword>
<sequence>MDAALEAAAELGRDVADVPIMVIARHAGVSRSTLLRRLGGSRAALDDAVRARGVDPGGAPPVRVRALDAAAALIAENGLGAATFEAIAERAECSIPSLYVNFGTRDGLLRAIFERHSPLGEIEDFLAEGTEDLRATVRRLYGLMAQVFSRQPQVAPAMFADAFVRPNSPVARSLVTYTAPRVAGVLGQWLSNEVGRGRIRDIPVPLLIQQLLAPITIHMFLRPTGHPVPAAELPDIDAVCDVFTDIFLRGVAPTVK</sequence>
<name>A0A9P3Q7U9_9MYCO</name>
<dbReference type="SUPFAM" id="SSF48498">
    <property type="entry name" value="Tetracyclin repressor-like, C-terminal domain"/>
    <property type="match status" value="1"/>
</dbReference>
<keyword evidence="2 4" id="KW-0238">DNA-binding</keyword>
<evidence type="ECO:0000313" key="7">
    <source>
        <dbReference type="EMBL" id="GLD30669.1"/>
    </source>
</evidence>
<evidence type="ECO:0000313" key="6">
    <source>
        <dbReference type="EMBL" id="GLB82393.1"/>
    </source>
</evidence>
<keyword evidence="1" id="KW-0805">Transcription regulation</keyword>
<dbReference type="Proteomes" id="UP001165663">
    <property type="component" value="Unassembled WGS sequence"/>
</dbReference>
<evidence type="ECO:0000313" key="8">
    <source>
        <dbReference type="Proteomes" id="UP001064782"/>
    </source>
</evidence>
<dbReference type="SUPFAM" id="SSF46689">
    <property type="entry name" value="Homeodomain-like"/>
    <property type="match status" value="1"/>
</dbReference>
<dbReference type="AlphaFoldDB" id="A0A9P3Q7U9"/>
<dbReference type="PROSITE" id="PS50977">
    <property type="entry name" value="HTH_TETR_2"/>
    <property type="match status" value="1"/>
</dbReference>
<dbReference type="EMBL" id="BRZI01000016">
    <property type="protein sequence ID" value="GLD30669.1"/>
    <property type="molecule type" value="Genomic_DNA"/>
</dbReference>
<evidence type="ECO:0000256" key="3">
    <source>
        <dbReference type="ARBA" id="ARBA00023163"/>
    </source>
</evidence>
<dbReference type="InterPro" id="IPR009057">
    <property type="entry name" value="Homeodomain-like_sf"/>
</dbReference>
<feature type="domain" description="HTH tetR-type" evidence="5">
    <location>
        <begin position="60"/>
        <end position="120"/>
    </location>
</feature>
<keyword evidence="8" id="KW-1185">Reference proteome</keyword>
<gene>
    <name evidence="7" type="ORF">Mkiyose1413_25520</name>
    <name evidence="6" type="ORF">SRL2020028_16490</name>
</gene>
<proteinExistence type="predicted"/>
<evidence type="ECO:0000256" key="1">
    <source>
        <dbReference type="ARBA" id="ARBA00023015"/>
    </source>
</evidence>
<dbReference type="InterPro" id="IPR001647">
    <property type="entry name" value="HTH_TetR"/>
</dbReference>
<evidence type="ECO:0000256" key="4">
    <source>
        <dbReference type="PROSITE-ProRule" id="PRU00335"/>
    </source>
</evidence>
<dbReference type="InterPro" id="IPR036271">
    <property type="entry name" value="Tet_transcr_reg_TetR-rel_C_sf"/>
</dbReference>
<feature type="DNA-binding region" description="H-T-H motif" evidence="4">
    <location>
        <begin position="83"/>
        <end position="102"/>
    </location>
</feature>
<evidence type="ECO:0000256" key="2">
    <source>
        <dbReference type="ARBA" id="ARBA00023125"/>
    </source>
</evidence>
<evidence type="ECO:0000259" key="5">
    <source>
        <dbReference type="PROSITE" id="PS50977"/>
    </source>
</evidence>
<reference evidence="7" key="1">
    <citation type="submission" date="2022-08" db="EMBL/GenBank/DDBJ databases">
        <title>Mycobacterium kiyosense sp. nov., scotochromogenic slow-glowing species isolated from respiratory specimens.</title>
        <authorList>
            <person name="Fukano H."/>
            <person name="Kazumi Y."/>
            <person name="Sakagami N."/>
            <person name="Ato M."/>
            <person name="Mitarai S."/>
            <person name="Hoshino Y."/>
        </authorList>
    </citation>
    <scope>NUCLEOTIDE SEQUENCE</scope>
    <source>
        <strain evidence="7">1413</strain>
        <strain evidence="6">SRL2020-028</strain>
    </source>
</reference>
<dbReference type="InterPro" id="IPR050109">
    <property type="entry name" value="HTH-type_TetR-like_transc_reg"/>
</dbReference>
<dbReference type="GO" id="GO:0000976">
    <property type="term" value="F:transcription cis-regulatory region binding"/>
    <property type="evidence" value="ECO:0007669"/>
    <property type="project" value="TreeGrafter"/>
</dbReference>
<accession>A0A9P3Q7U9</accession>
<dbReference type="PANTHER" id="PTHR30055">
    <property type="entry name" value="HTH-TYPE TRANSCRIPTIONAL REGULATOR RUTR"/>
    <property type="match status" value="1"/>
</dbReference>
<dbReference type="PRINTS" id="PR00455">
    <property type="entry name" value="HTHTETR"/>
</dbReference>